<dbReference type="SMART" id="SM00944">
    <property type="entry name" value="Pro-kuma_activ"/>
    <property type="match status" value="1"/>
</dbReference>
<name>A0ABY6Z1L4_9BACL</name>
<keyword evidence="7" id="KW-0865">Zymogen</keyword>
<evidence type="ECO:0000256" key="5">
    <source>
        <dbReference type="ARBA" id="ARBA00022825"/>
    </source>
</evidence>
<evidence type="ECO:0000256" key="3">
    <source>
        <dbReference type="ARBA" id="ARBA00022723"/>
    </source>
</evidence>
<evidence type="ECO:0000256" key="1">
    <source>
        <dbReference type="ARBA" id="ARBA00001913"/>
    </source>
</evidence>
<feature type="domain" description="Peptidase S53" evidence="9">
    <location>
        <begin position="191"/>
        <end position="546"/>
    </location>
</feature>
<dbReference type="Gene3D" id="3.40.50.200">
    <property type="entry name" value="Peptidase S8/S53 domain"/>
    <property type="match status" value="1"/>
</dbReference>
<dbReference type="EMBL" id="CP104064">
    <property type="protein sequence ID" value="WAH36777.1"/>
    <property type="molecule type" value="Genomic_DNA"/>
</dbReference>
<organism evidence="10 11">
    <name type="scientific">Alicyclobacillus dauci</name>
    <dbReference type="NCBI Taxonomy" id="1475485"/>
    <lineage>
        <taxon>Bacteria</taxon>
        <taxon>Bacillati</taxon>
        <taxon>Bacillota</taxon>
        <taxon>Bacilli</taxon>
        <taxon>Bacillales</taxon>
        <taxon>Alicyclobacillaceae</taxon>
        <taxon>Alicyclobacillus</taxon>
    </lineage>
</organism>
<proteinExistence type="predicted"/>
<dbReference type="CDD" id="cd04056">
    <property type="entry name" value="Peptidases_S53"/>
    <property type="match status" value="1"/>
</dbReference>
<reference evidence="10" key="1">
    <citation type="submission" date="2022-08" db="EMBL/GenBank/DDBJ databases">
        <title>Alicyclobacillus dauci DSM2870, complete genome.</title>
        <authorList>
            <person name="Wang Q."/>
            <person name="Cai R."/>
            <person name="Wang Z."/>
        </authorList>
    </citation>
    <scope>NUCLEOTIDE SEQUENCE</scope>
    <source>
        <strain evidence="10">DSM 28700</strain>
    </source>
</reference>
<evidence type="ECO:0000256" key="2">
    <source>
        <dbReference type="ARBA" id="ARBA00022670"/>
    </source>
</evidence>
<keyword evidence="4" id="KW-0378">Hydrolase</keyword>
<evidence type="ECO:0000256" key="7">
    <source>
        <dbReference type="ARBA" id="ARBA00023145"/>
    </source>
</evidence>
<dbReference type="InterPro" id="IPR015366">
    <property type="entry name" value="S53_propep"/>
</dbReference>
<dbReference type="PANTHER" id="PTHR14218">
    <property type="entry name" value="PROTEASE S8 TRIPEPTIDYL PEPTIDASE I CLN2"/>
    <property type="match status" value="1"/>
</dbReference>
<keyword evidence="6" id="KW-0106">Calcium</keyword>
<dbReference type="CDD" id="cd11377">
    <property type="entry name" value="Pro-peptidase_S53"/>
    <property type="match status" value="1"/>
</dbReference>
<dbReference type="RefSeq" id="WP_268044162.1">
    <property type="nucleotide sequence ID" value="NZ_CP104064.1"/>
</dbReference>
<accession>A0ABY6Z1L4</accession>
<evidence type="ECO:0000313" key="11">
    <source>
        <dbReference type="Proteomes" id="UP001164803"/>
    </source>
</evidence>
<feature type="region of interest" description="Disordered" evidence="8">
    <location>
        <begin position="421"/>
        <end position="441"/>
    </location>
</feature>
<keyword evidence="5" id="KW-0720">Serine protease</keyword>
<evidence type="ECO:0000313" key="10">
    <source>
        <dbReference type="EMBL" id="WAH36777.1"/>
    </source>
</evidence>
<dbReference type="InterPro" id="IPR050819">
    <property type="entry name" value="Tripeptidyl-peptidase_I"/>
</dbReference>
<dbReference type="Proteomes" id="UP001164803">
    <property type="component" value="Chromosome"/>
</dbReference>
<evidence type="ECO:0000256" key="4">
    <source>
        <dbReference type="ARBA" id="ARBA00022801"/>
    </source>
</evidence>
<gene>
    <name evidence="10" type="ORF">NZD86_21810</name>
</gene>
<comment type="cofactor">
    <cofactor evidence="1">
        <name>Ca(2+)</name>
        <dbReference type="ChEBI" id="CHEBI:29108"/>
    </cofactor>
</comment>
<evidence type="ECO:0000256" key="6">
    <source>
        <dbReference type="ARBA" id="ARBA00022837"/>
    </source>
</evidence>
<dbReference type="InterPro" id="IPR036852">
    <property type="entry name" value="Peptidase_S8/S53_dom_sf"/>
</dbReference>
<evidence type="ECO:0000256" key="8">
    <source>
        <dbReference type="SAM" id="MobiDB-lite"/>
    </source>
</evidence>
<dbReference type="Pfam" id="PF09286">
    <property type="entry name" value="Pro-kuma_activ"/>
    <property type="match status" value="1"/>
</dbReference>
<protein>
    <submittedName>
        <fullName evidence="10">S53 family peptidase</fullName>
    </submittedName>
</protein>
<dbReference type="InterPro" id="IPR030400">
    <property type="entry name" value="Sedolisin_dom"/>
</dbReference>
<dbReference type="SUPFAM" id="SSF54897">
    <property type="entry name" value="Protease propeptides/inhibitors"/>
    <property type="match status" value="1"/>
</dbReference>
<sequence>MDESTPVQVGIEANHRPIPGSERRVVAGAKRIAPVDPNERITATVLLRHRASTELVHRIEELSTLPFATRTHMTHEEFSTNHGADPSDIQKIREFANQHDLTVEQVNLAARTVILSGTTSSFNQAFAVDLAHYEHPDFTYRGREGAIHVPEHLTDVVVAVLGLDNRPQASPHFRIYNEEAGQTRALASQISYTPPQVAQLYNFPTNVNCSDQCIGIIELGGGYTSSNIDQYFTNLGLPSPTVAAVSVDGSTNQPTGNANGPDGEVDLDIEVAAAVAPGARIVVYFAPNTDAGFLNAITTAIHDTTNKPSVISISWGGPESSWTTQGMQAMNSAFQDAAALGVTVCCASGDNGSTDGVSDGNVHVDFPASSPYALACGGTRLTESGGTIASEVVWNDGSNGGATGGGVSSVFALPSWQSNANVPSSANSSGQTGRGVPDVAGDADPASGYQVLVDGQQFAIGGTSAVAPLWAGLLAIANHTLGHPVGYVNPLLYSIPSQDGAFRDITSGNNDINGSNQLYQAGPGWDACTGLGSPNGSKLIDALSQVGSASEIH</sequence>
<keyword evidence="11" id="KW-1185">Reference proteome</keyword>
<keyword evidence="3" id="KW-0479">Metal-binding</keyword>
<dbReference type="SUPFAM" id="SSF52743">
    <property type="entry name" value="Subtilisin-like"/>
    <property type="match status" value="1"/>
</dbReference>
<evidence type="ECO:0000259" key="9">
    <source>
        <dbReference type="PROSITE" id="PS51695"/>
    </source>
</evidence>
<keyword evidence="2" id="KW-0645">Protease</keyword>
<dbReference type="PANTHER" id="PTHR14218:SF15">
    <property type="entry name" value="TRIPEPTIDYL-PEPTIDASE 1"/>
    <property type="match status" value="1"/>
</dbReference>
<dbReference type="PROSITE" id="PS51695">
    <property type="entry name" value="SEDOLISIN"/>
    <property type="match status" value="1"/>
</dbReference>